<dbReference type="Proteomes" id="UP000319257">
    <property type="component" value="Unassembled WGS sequence"/>
</dbReference>
<dbReference type="Gene3D" id="1.20.1250.20">
    <property type="entry name" value="MFS general substrate transporter like domains"/>
    <property type="match status" value="2"/>
</dbReference>
<dbReference type="InterPro" id="IPR050327">
    <property type="entry name" value="Proton-linked_MCT"/>
</dbReference>
<keyword evidence="7" id="KW-1185">Reference proteome</keyword>
<evidence type="ECO:0000256" key="4">
    <source>
        <dbReference type="SAM" id="Phobius"/>
    </source>
</evidence>
<feature type="transmembrane region" description="Helical" evidence="4">
    <location>
        <begin position="88"/>
        <end position="105"/>
    </location>
</feature>
<sequence>MTARGDARTRPHISLRSWTALVGASLALYSTVGFLNAFGVFQAHYQAHLLADRSASDISWIGSVSIFLLYLGAGFAGMLVDKFGPTKLLWFGSAVILIAVFMTSLCKEYWQFVLAQGVLLGAGMSLVFCTPLGVVMRHMPHRRGLAMGLTIGGASIGGVIWPIMLQQLLVRHELSFGWSMRIVGFTLLPLLVVSCLTVVEPPAPNPTPSAVEASETSSPETGSGTALQDKEESAASKSRIMDFAVLKNRTYVVLCVGLAIALLGWFTPIFYISAYAIEKGQSPSTAFYLVSALNAASCFGRVGPGYVADTLGHFNVLAIVTLLSGVISFCWTRATSLAALIIWSLAYGFASGAVVSLQNACAGKVASHGTQGTAVGFLNACIAFSALIGTPISGIILKSSGYLALSVWSGATLCGGAVVIAAARFLQNKDLNVAF</sequence>
<protein>
    <recommendedName>
        <fullName evidence="5">Major facilitator superfamily (MFS) profile domain-containing protein</fullName>
    </recommendedName>
</protein>
<dbReference type="SUPFAM" id="SSF103473">
    <property type="entry name" value="MFS general substrate transporter"/>
    <property type="match status" value="1"/>
</dbReference>
<feature type="transmembrane region" description="Helical" evidence="4">
    <location>
        <begin position="251"/>
        <end position="273"/>
    </location>
</feature>
<evidence type="ECO:0000259" key="5">
    <source>
        <dbReference type="PROSITE" id="PS50850"/>
    </source>
</evidence>
<dbReference type="InterPro" id="IPR020846">
    <property type="entry name" value="MFS_dom"/>
</dbReference>
<feature type="transmembrane region" description="Helical" evidence="4">
    <location>
        <begin position="58"/>
        <end position="76"/>
    </location>
</feature>
<dbReference type="InParanoid" id="A0A507AT87"/>
<feature type="transmembrane region" description="Helical" evidence="4">
    <location>
        <begin position="176"/>
        <end position="199"/>
    </location>
</feature>
<feature type="transmembrane region" description="Helical" evidence="4">
    <location>
        <begin position="402"/>
        <end position="426"/>
    </location>
</feature>
<evidence type="ECO:0000256" key="1">
    <source>
        <dbReference type="ARBA" id="ARBA00004141"/>
    </source>
</evidence>
<feature type="transmembrane region" description="Helical" evidence="4">
    <location>
        <begin position="374"/>
        <end position="396"/>
    </location>
</feature>
<evidence type="ECO:0000256" key="2">
    <source>
        <dbReference type="ARBA" id="ARBA00006727"/>
    </source>
</evidence>
<dbReference type="PROSITE" id="PS50850">
    <property type="entry name" value="MFS"/>
    <property type="match status" value="1"/>
</dbReference>
<comment type="similarity">
    <text evidence="2">Belongs to the major facilitator superfamily. Monocarboxylate porter (TC 2.A.1.13) family.</text>
</comment>
<gene>
    <name evidence="6" type="ORF">E0L32_008938</name>
</gene>
<dbReference type="PANTHER" id="PTHR11360">
    <property type="entry name" value="MONOCARBOXYLATE TRANSPORTER"/>
    <property type="match status" value="1"/>
</dbReference>
<evidence type="ECO:0000256" key="3">
    <source>
        <dbReference type="SAM" id="MobiDB-lite"/>
    </source>
</evidence>
<dbReference type="GeneID" id="41976385"/>
<dbReference type="GO" id="GO:0022857">
    <property type="term" value="F:transmembrane transporter activity"/>
    <property type="evidence" value="ECO:0007669"/>
    <property type="project" value="InterPro"/>
</dbReference>
<evidence type="ECO:0000313" key="7">
    <source>
        <dbReference type="Proteomes" id="UP000319257"/>
    </source>
</evidence>
<dbReference type="GO" id="GO:0016020">
    <property type="term" value="C:membrane"/>
    <property type="evidence" value="ECO:0007669"/>
    <property type="project" value="UniProtKB-SubCell"/>
</dbReference>
<keyword evidence="4" id="KW-0812">Transmembrane</keyword>
<dbReference type="PANTHER" id="PTHR11360:SF250">
    <property type="entry name" value="MFS-TYPE TRANSPORTER AFUA_1G00970"/>
    <property type="match status" value="1"/>
</dbReference>
<feature type="region of interest" description="Disordered" evidence="3">
    <location>
        <begin position="205"/>
        <end position="233"/>
    </location>
</feature>
<keyword evidence="4" id="KW-0472">Membrane</keyword>
<evidence type="ECO:0000313" key="6">
    <source>
        <dbReference type="EMBL" id="TPX09916.1"/>
    </source>
</evidence>
<dbReference type="OrthoDB" id="6499973at2759"/>
<feature type="transmembrane region" description="Helical" evidence="4">
    <location>
        <begin position="20"/>
        <end position="38"/>
    </location>
</feature>
<dbReference type="InterPro" id="IPR011701">
    <property type="entry name" value="MFS"/>
</dbReference>
<comment type="caution">
    <text evidence="6">The sequence shown here is derived from an EMBL/GenBank/DDBJ whole genome shotgun (WGS) entry which is preliminary data.</text>
</comment>
<dbReference type="AlphaFoldDB" id="A0A507AT87"/>
<feature type="compositionally biased region" description="Low complexity" evidence="3">
    <location>
        <begin position="212"/>
        <end position="226"/>
    </location>
</feature>
<dbReference type="RefSeq" id="XP_030991627.1">
    <property type="nucleotide sequence ID" value="XM_031143848.1"/>
</dbReference>
<feature type="transmembrane region" description="Helical" evidence="4">
    <location>
        <begin position="111"/>
        <end position="133"/>
    </location>
</feature>
<comment type="subcellular location">
    <subcellularLocation>
        <location evidence="1">Membrane</location>
        <topology evidence="1">Multi-pass membrane protein</topology>
    </subcellularLocation>
</comment>
<feature type="transmembrane region" description="Helical" evidence="4">
    <location>
        <begin position="314"/>
        <end position="334"/>
    </location>
</feature>
<keyword evidence="4" id="KW-1133">Transmembrane helix</keyword>
<feature type="domain" description="Major facilitator superfamily (MFS) profile" evidence="5">
    <location>
        <begin position="16"/>
        <end position="435"/>
    </location>
</feature>
<organism evidence="6 7">
    <name type="scientific">Thyridium curvatum</name>
    <dbReference type="NCBI Taxonomy" id="1093900"/>
    <lineage>
        <taxon>Eukaryota</taxon>
        <taxon>Fungi</taxon>
        <taxon>Dikarya</taxon>
        <taxon>Ascomycota</taxon>
        <taxon>Pezizomycotina</taxon>
        <taxon>Sordariomycetes</taxon>
        <taxon>Sordariomycetidae</taxon>
        <taxon>Thyridiales</taxon>
        <taxon>Thyridiaceae</taxon>
        <taxon>Thyridium</taxon>
    </lineage>
</organism>
<feature type="transmembrane region" description="Helical" evidence="4">
    <location>
        <begin position="145"/>
        <end position="164"/>
    </location>
</feature>
<feature type="transmembrane region" description="Helical" evidence="4">
    <location>
        <begin position="340"/>
        <end position="362"/>
    </location>
</feature>
<name>A0A507AT87_9PEZI</name>
<dbReference type="InterPro" id="IPR036259">
    <property type="entry name" value="MFS_trans_sf"/>
</dbReference>
<accession>A0A507AT87</accession>
<dbReference type="EMBL" id="SKBQ01000061">
    <property type="protein sequence ID" value="TPX09916.1"/>
    <property type="molecule type" value="Genomic_DNA"/>
</dbReference>
<proteinExistence type="inferred from homology"/>
<dbReference type="Pfam" id="PF07690">
    <property type="entry name" value="MFS_1"/>
    <property type="match status" value="1"/>
</dbReference>
<reference evidence="6 7" key="1">
    <citation type="submission" date="2019-06" db="EMBL/GenBank/DDBJ databases">
        <title>Draft genome sequence of the filamentous fungus Phialemoniopsis curvata isolated from diesel fuel.</title>
        <authorList>
            <person name="Varaljay V.A."/>
            <person name="Lyon W.J."/>
            <person name="Crouch A.L."/>
            <person name="Drake C.E."/>
            <person name="Hollomon J.M."/>
            <person name="Nadeau L.J."/>
            <person name="Nunn H.S."/>
            <person name="Stevenson B.S."/>
            <person name="Bojanowski C.L."/>
            <person name="Crookes-Goodson W.J."/>
        </authorList>
    </citation>
    <scope>NUCLEOTIDE SEQUENCE [LARGE SCALE GENOMIC DNA]</scope>
    <source>
        <strain evidence="6 7">D216</strain>
    </source>
</reference>